<comment type="caution">
    <text evidence="7">The sequence shown here is derived from an EMBL/GenBank/DDBJ whole genome shotgun (WGS) entry which is preliminary data.</text>
</comment>
<evidence type="ECO:0000313" key="7">
    <source>
        <dbReference type="EMBL" id="GAF74200.1"/>
    </source>
</evidence>
<feature type="non-terminal residue" evidence="7">
    <location>
        <position position="1"/>
    </location>
</feature>
<dbReference type="PANTHER" id="PTHR12595">
    <property type="entry name" value="POS9-ACTIVATING FACTOR FAP7-RELATED"/>
    <property type="match status" value="1"/>
</dbReference>
<keyword evidence="3" id="KW-0808">Transferase</keyword>
<organism evidence="7">
    <name type="scientific">marine sediment metagenome</name>
    <dbReference type="NCBI Taxonomy" id="412755"/>
    <lineage>
        <taxon>unclassified sequences</taxon>
        <taxon>metagenomes</taxon>
        <taxon>ecological metagenomes</taxon>
    </lineage>
</organism>
<dbReference type="GO" id="GO:0006364">
    <property type="term" value="P:rRNA processing"/>
    <property type="evidence" value="ECO:0007669"/>
    <property type="project" value="UniProtKB-KW"/>
</dbReference>
<evidence type="ECO:0000256" key="4">
    <source>
        <dbReference type="ARBA" id="ARBA00022741"/>
    </source>
</evidence>
<dbReference type="GO" id="GO:0005524">
    <property type="term" value="F:ATP binding"/>
    <property type="evidence" value="ECO:0007669"/>
    <property type="project" value="UniProtKB-KW"/>
</dbReference>
<sequence length="82" mass="9727">HLSHYLPKKYIDLCIITKCNLKTLEKRLKKKRYNKAKIRENLDCEIFDICLNEAKEAKHKILIIDTTKGININKILNKIKHP</sequence>
<proteinExistence type="predicted"/>
<dbReference type="GO" id="GO:0016887">
    <property type="term" value="F:ATP hydrolysis activity"/>
    <property type="evidence" value="ECO:0007669"/>
    <property type="project" value="InterPro"/>
</dbReference>
<dbReference type="InterPro" id="IPR020618">
    <property type="entry name" value="Adenyl_kinase_AK6"/>
</dbReference>
<evidence type="ECO:0000256" key="1">
    <source>
        <dbReference type="ARBA" id="ARBA00022517"/>
    </source>
</evidence>
<reference evidence="7" key="1">
    <citation type="journal article" date="2014" name="Front. Microbiol.">
        <title>High frequency of phylogenetically diverse reductive dehalogenase-homologous genes in deep subseafloor sedimentary metagenomes.</title>
        <authorList>
            <person name="Kawai M."/>
            <person name="Futagami T."/>
            <person name="Toyoda A."/>
            <person name="Takaki Y."/>
            <person name="Nishi S."/>
            <person name="Hori S."/>
            <person name="Arai W."/>
            <person name="Tsubouchi T."/>
            <person name="Morono Y."/>
            <person name="Uchiyama I."/>
            <person name="Ito T."/>
            <person name="Fujiyama A."/>
            <person name="Inagaki F."/>
            <person name="Takami H."/>
        </authorList>
    </citation>
    <scope>NUCLEOTIDE SEQUENCE</scope>
    <source>
        <strain evidence="7">Expedition CK06-06</strain>
    </source>
</reference>
<keyword evidence="5" id="KW-0418">Kinase</keyword>
<dbReference type="AlphaFoldDB" id="X0TDR7"/>
<evidence type="ECO:0000256" key="2">
    <source>
        <dbReference type="ARBA" id="ARBA00022552"/>
    </source>
</evidence>
<keyword evidence="1" id="KW-0690">Ribosome biogenesis</keyword>
<dbReference type="Gene3D" id="3.40.50.300">
    <property type="entry name" value="P-loop containing nucleotide triphosphate hydrolases"/>
    <property type="match status" value="1"/>
</dbReference>
<evidence type="ECO:0000256" key="5">
    <source>
        <dbReference type="ARBA" id="ARBA00022777"/>
    </source>
</evidence>
<name>X0TDR7_9ZZZZ</name>
<dbReference type="PANTHER" id="PTHR12595:SF0">
    <property type="entry name" value="ADENYLATE KINASE ISOENZYME 6"/>
    <property type="match status" value="1"/>
</dbReference>
<dbReference type="InterPro" id="IPR027417">
    <property type="entry name" value="P-loop_NTPase"/>
</dbReference>
<evidence type="ECO:0000256" key="3">
    <source>
        <dbReference type="ARBA" id="ARBA00022679"/>
    </source>
</evidence>
<keyword evidence="4" id="KW-0547">Nucleotide-binding</keyword>
<evidence type="ECO:0000256" key="6">
    <source>
        <dbReference type="ARBA" id="ARBA00022840"/>
    </source>
</evidence>
<gene>
    <name evidence="7" type="ORF">S01H1_10769</name>
</gene>
<dbReference type="EMBL" id="BARS01005488">
    <property type="protein sequence ID" value="GAF74200.1"/>
    <property type="molecule type" value="Genomic_DNA"/>
</dbReference>
<dbReference type="GO" id="GO:0004017">
    <property type="term" value="F:AMP kinase activity"/>
    <property type="evidence" value="ECO:0007669"/>
    <property type="project" value="InterPro"/>
</dbReference>
<keyword evidence="6" id="KW-0067">ATP-binding</keyword>
<protein>
    <submittedName>
        <fullName evidence="7">Uncharacterized protein</fullName>
    </submittedName>
</protein>
<accession>X0TDR7</accession>
<keyword evidence="2" id="KW-0698">rRNA processing</keyword>